<dbReference type="Proteomes" id="UP000240080">
    <property type="component" value="Chromosome 20"/>
</dbReference>
<reference evidence="1" key="3">
    <citation type="submission" date="2025-09" db="UniProtKB">
        <authorList>
            <consortium name="Ensembl"/>
        </authorList>
    </citation>
    <scope>IDENTIFICATION</scope>
</reference>
<proteinExistence type="predicted"/>
<reference evidence="1" key="2">
    <citation type="submission" date="2025-08" db="UniProtKB">
        <authorList>
            <consortium name="Ensembl"/>
        </authorList>
    </citation>
    <scope>IDENTIFICATION</scope>
</reference>
<name>A0A2R8ZS78_PANPA</name>
<keyword evidence="2" id="KW-1185">Reference proteome</keyword>
<dbReference type="AlphaFoldDB" id="A0A2R8ZS78"/>
<dbReference type="OMA" id="MCWLRAQ"/>
<evidence type="ECO:0000313" key="1">
    <source>
        <dbReference type="Ensembl" id="ENSPPAP00000007828.1"/>
    </source>
</evidence>
<reference evidence="1 2" key="1">
    <citation type="journal article" date="2012" name="Nature">
        <title>The bonobo genome compared with the chimpanzee and human genomes.</title>
        <authorList>
            <person name="Prufer K."/>
            <person name="Munch K."/>
            <person name="Hellmann I."/>
            <person name="Akagi K."/>
            <person name="Miller J.R."/>
            <person name="Walenz B."/>
            <person name="Koren S."/>
            <person name="Sutton G."/>
            <person name="Kodira C."/>
            <person name="Winer R."/>
            <person name="Knight J.R."/>
            <person name="Mullikin J.C."/>
            <person name="Meader S.J."/>
            <person name="Ponting C.P."/>
            <person name="Lunter G."/>
            <person name="Higashino S."/>
            <person name="Hobolth A."/>
            <person name="Dutheil J."/>
            <person name="Karakoc E."/>
            <person name="Alkan C."/>
            <person name="Sajjadian S."/>
            <person name="Catacchio C.R."/>
            <person name="Ventura M."/>
            <person name="Marques-Bonet T."/>
            <person name="Eichler E.E."/>
            <person name="Andre C."/>
            <person name="Atencia R."/>
            <person name="Mugisha L."/>
            <person name="Junhold J."/>
            <person name="Patterson N."/>
            <person name="Siebauer M."/>
            <person name="Good J.M."/>
            <person name="Fischer A."/>
            <person name="Ptak S.E."/>
            <person name="Lachmann M."/>
            <person name="Symer D.E."/>
            <person name="Mailund T."/>
            <person name="Schierup M.H."/>
            <person name="Andres A.M."/>
            <person name="Kelso J."/>
            <person name="Paabo S."/>
        </authorList>
    </citation>
    <scope>NUCLEOTIDE SEQUENCE [LARGE SCALE GENOMIC DNA]</scope>
</reference>
<dbReference type="Bgee" id="ENSPPAG00000027142">
    <property type="expression patterns" value="Expressed in liver"/>
</dbReference>
<dbReference type="EMBL" id="AJFE02091247">
    <property type="status" value="NOT_ANNOTATED_CDS"/>
    <property type="molecule type" value="Genomic_DNA"/>
</dbReference>
<dbReference type="GeneTree" id="ENSGT00860000134401"/>
<sequence>MAYYFHFYGELPSQESPHPGVYSPHPQGGWQPTADSYREWHNEDLNPRMSHWTYAQELVSYKKTFFIGWRHRISPNGVTSRKPYCHFHGGQCGSFSQFEDSPDILLHVVLQMCWLRAQRLNQRDLGLNPTSAIEHQLSDLDCVPSLLWASDSPSE</sequence>
<dbReference type="Ensembl" id="ENSPPAT00000030441.1">
    <property type="protein sequence ID" value="ENSPPAP00000007828.1"/>
    <property type="gene ID" value="ENSPPAG00000027142.1"/>
</dbReference>
<accession>A0A2R8ZS78</accession>
<evidence type="ECO:0000313" key="2">
    <source>
        <dbReference type="Proteomes" id="UP000240080"/>
    </source>
</evidence>
<protein>
    <submittedName>
        <fullName evidence="1">Uncharacterized protein</fullName>
    </submittedName>
</protein>
<organism evidence="1 2">
    <name type="scientific">Pan paniscus</name>
    <name type="common">Pygmy chimpanzee</name>
    <name type="synonym">Bonobo</name>
    <dbReference type="NCBI Taxonomy" id="9597"/>
    <lineage>
        <taxon>Eukaryota</taxon>
        <taxon>Metazoa</taxon>
        <taxon>Chordata</taxon>
        <taxon>Craniata</taxon>
        <taxon>Vertebrata</taxon>
        <taxon>Euteleostomi</taxon>
        <taxon>Mammalia</taxon>
        <taxon>Eutheria</taxon>
        <taxon>Euarchontoglires</taxon>
        <taxon>Primates</taxon>
        <taxon>Haplorrhini</taxon>
        <taxon>Catarrhini</taxon>
        <taxon>Hominidae</taxon>
        <taxon>Pan</taxon>
    </lineage>
</organism>